<proteinExistence type="inferred from homology"/>
<reference evidence="5" key="1">
    <citation type="submission" date="2020-11" db="EMBL/GenBank/DDBJ databases">
        <authorList>
            <person name="Tran Van P."/>
        </authorList>
    </citation>
    <scope>NUCLEOTIDE SEQUENCE</scope>
</reference>
<dbReference type="EMBL" id="CAJPIZ010007799">
    <property type="protein sequence ID" value="CAG2110604.1"/>
    <property type="molecule type" value="Genomic_DNA"/>
</dbReference>
<dbReference type="Proteomes" id="UP000759131">
    <property type="component" value="Unassembled WGS sequence"/>
</dbReference>
<feature type="compositionally biased region" description="Basic and acidic residues" evidence="4">
    <location>
        <begin position="53"/>
        <end position="67"/>
    </location>
</feature>
<feature type="compositionally biased region" description="Polar residues" evidence="4">
    <location>
        <begin position="130"/>
        <end position="140"/>
    </location>
</feature>
<comment type="similarity">
    <text evidence="2">Belongs to the dpy-30 family.</text>
</comment>
<evidence type="ECO:0000313" key="5">
    <source>
        <dbReference type="EMBL" id="CAD7630174.1"/>
    </source>
</evidence>
<dbReference type="GO" id="GO:0005634">
    <property type="term" value="C:nucleus"/>
    <property type="evidence" value="ECO:0007669"/>
    <property type="project" value="UniProtKB-SubCell"/>
</dbReference>
<keyword evidence="6" id="KW-1185">Reference proteome</keyword>
<keyword evidence="3" id="KW-0539">Nucleus</keyword>
<feature type="region of interest" description="Disordered" evidence="4">
    <location>
        <begin position="1"/>
        <end position="147"/>
    </location>
</feature>
<evidence type="ECO:0000256" key="4">
    <source>
        <dbReference type="SAM" id="MobiDB-lite"/>
    </source>
</evidence>
<dbReference type="InterPro" id="IPR049629">
    <property type="entry name" value="DPY30_SDC1_DD"/>
</dbReference>
<dbReference type="InterPro" id="IPR007858">
    <property type="entry name" value="Dpy-30_motif"/>
</dbReference>
<gene>
    <name evidence="5" type="ORF">OSB1V03_LOCUS10587</name>
</gene>
<evidence type="ECO:0000256" key="2">
    <source>
        <dbReference type="ARBA" id="ARBA00010849"/>
    </source>
</evidence>
<comment type="subcellular location">
    <subcellularLocation>
        <location evidence="1">Nucleus</location>
    </subcellularLocation>
</comment>
<name>A0A7R9KXH3_9ACAR</name>
<dbReference type="Pfam" id="PF05186">
    <property type="entry name" value="Dpy-30"/>
    <property type="match status" value="1"/>
</dbReference>
<dbReference type="OrthoDB" id="417678at2759"/>
<accession>A0A7R9KXH3</accession>
<dbReference type="AlphaFoldDB" id="A0A7R9KXH3"/>
<evidence type="ECO:0000256" key="1">
    <source>
        <dbReference type="ARBA" id="ARBA00004123"/>
    </source>
</evidence>
<dbReference type="Gene3D" id="1.20.890.10">
    <property type="entry name" value="cAMP-dependent protein kinase regulatory subunit, dimerization-anchoring domain"/>
    <property type="match status" value="1"/>
</dbReference>
<dbReference type="CDD" id="cd22965">
    <property type="entry name" value="DD_DPY30_SDC1"/>
    <property type="match status" value="1"/>
</dbReference>
<feature type="compositionally biased region" description="Low complexity" evidence="4">
    <location>
        <begin position="37"/>
        <end position="48"/>
    </location>
</feature>
<dbReference type="EMBL" id="OC862374">
    <property type="protein sequence ID" value="CAD7630174.1"/>
    <property type="molecule type" value="Genomic_DNA"/>
</dbReference>
<organism evidence="5">
    <name type="scientific">Medioppia subpectinata</name>
    <dbReference type="NCBI Taxonomy" id="1979941"/>
    <lineage>
        <taxon>Eukaryota</taxon>
        <taxon>Metazoa</taxon>
        <taxon>Ecdysozoa</taxon>
        <taxon>Arthropoda</taxon>
        <taxon>Chelicerata</taxon>
        <taxon>Arachnida</taxon>
        <taxon>Acari</taxon>
        <taxon>Acariformes</taxon>
        <taxon>Sarcoptiformes</taxon>
        <taxon>Oribatida</taxon>
        <taxon>Brachypylina</taxon>
        <taxon>Oppioidea</taxon>
        <taxon>Oppiidae</taxon>
        <taxon>Medioppia</taxon>
    </lineage>
</organism>
<feature type="compositionally biased region" description="Basic and acidic residues" evidence="4">
    <location>
        <begin position="1"/>
        <end position="33"/>
    </location>
</feature>
<sequence length="196" mass="20281">MDDSIDTKANAKDDSAVEKEVTDKAIEEPKDADESSAADASAAAAVEEPIPSGDDKDTTAADDKMDTDSQGVDGSAATADEPKSVAADEEPTVADETGGDSAGKGVEPSVGAEPVPEVAVKSPSPAPAVQSMTPPRSQSSKKPKVDLASVPVRQYLDTTVVPILLQGLSSLARERPQKPIAFLAQFLLEKASEYDE</sequence>
<evidence type="ECO:0000313" key="6">
    <source>
        <dbReference type="Proteomes" id="UP000759131"/>
    </source>
</evidence>
<evidence type="ECO:0000256" key="3">
    <source>
        <dbReference type="ARBA" id="ARBA00023242"/>
    </source>
</evidence>
<protein>
    <submittedName>
        <fullName evidence="5">Uncharacterized protein</fullName>
    </submittedName>
</protein>